<proteinExistence type="predicted"/>
<organism evidence="1 2">
    <name type="scientific">Colletotrichum kahawae</name>
    <name type="common">Coffee berry disease fungus</name>
    <dbReference type="NCBI Taxonomy" id="34407"/>
    <lineage>
        <taxon>Eukaryota</taxon>
        <taxon>Fungi</taxon>
        <taxon>Dikarya</taxon>
        <taxon>Ascomycota</taxon>
        <taxon>Pezizomycotina</taxon>
        <taxon>Sordariomycetes</taxon>
        <taxon>Hypocreomycetidae</taxon>
        <taxon>Glomerellales</taxon>
        <taxon>Glomerellaceae</taxon>
        <taxon>Colletotrichum</taxon>
        <taxon>Colletotrichum gloeosporioides species complex</taxon>
    </lineage>
</organism>
<reference evidence="1" key="1">
    <citation type="submission" date="2023-02" db="EMBL/GenBank/DDBJ databases">
        <title>Colletotrichum kahawae CIFC_Que2 genome sequencing and assembly.</title>
        <authorList>
            <person name="Baroncelli R."/>
        </authorList>
    </citation>
    <scope>NUCLEOTIDE SEQUENCE</scope>
    <source>
        <strain evidence="1">CIFC_Que2</strain>
    </source>
</reference>
<evidence type="ECO:0000313" key="2">
    <source>
        <dbReference type="Proteomes" id="UP001281614"/>
    </source>
</evidence>
<dbReference type="AlphaFoldDB" id="A0AAE0D5K4"/>
<dbReference type="Proteomes" id="UP001281614">
    <property type="component" value="Unassembled WGS sequence"/>
</dbReference>
<name>A0AAE0D5K4_COLKA</name>
<dbReference type="EMBL" id="VYYT01000193">
    <property type="protein sequence ID" value="KAK2758117.1"/>
    <property type="molecule type" value="Genomic_DNA"/>
</dbReference>
<accession>A0AAE0D5K4</accession>
<sequence length="76" mass="8050">MIDPLEGSVNDAMNAEIDRWINEAVNLLTALNGLISTDRATPTPLTSSVTTPSAADITIQATSDGITMAARGRRKH</sequence>
<comment type="caution">
    <text evidence="1">The sequence shown here is derived from an EMBL/GenBank/DDBJ whole genome shotgun (WGS) entry which is preliminary data.</text>
</comment>
<keyword evidence="2" id="KW-1185">Reference proteome</keyword>
<protein>
    <submittedName>
        <fullName evidence="1">Pol-like protein</fullName>
    </submittedName>
</protein>
<evidence type="ECO:0000313" key="1">
    <source>
        <dbReference type="EMBL" id="KAK2758117.1"/>
    </source>
</evidence>
<gene>
    <name evidence="1" type="ORF">CKAH01_16882</name>
</gene>